<evidence type="ECO:0000313" key="3">
    <source>
        <dbReference type="EMBL" id="RZC52428.1"/>
    </source>
</evidence>
<reference evidence="3 4" key="1">
    <citation type="journal article" date="2018" name="Science">
        <title>The opium poppy genome and morphinan production.</title>
        <authorList>
            <person name="Guo L."/>
            <person name="Winzer T."/>
            <person name="Yang X."/>
            <person name="Li Y."/>
            <person name="Ning Z."/>
            <person name="He Z."/>
            <person name="Teodor R."/>
            <person name="Lu Y."/>
            <person name="Bowser T.A."/>
            <person name="Graham I.A."/>
            <person name="Ye K."/>
        </authorList>
    </citation>
    <scope>NUCLEOTIDE SEQUENCE [LARGE SCALE GENOMIC DNA]</scope>
    <source>
        <strain evidence="4">cv. HN1</strain>
        <tissue evidence="3">Leaves</tissue>
    </source>
</reference>
<dbReference type="Proteomes" id="UP000316621">
    <property type="component" value="Chromosome 2"/>
</dbReference>
<dbReference type="Pfam" id="PF13713">
    <property type="entry name" value="BRX_N"/>
    <property type="match status" value="1"/>
</dbReference>
<sequence length="96" mass="10283">MVAGDKTGKCKAAKEVIKSLTAQLKETAENVPQESTENRGSPTLVPNRENLSNLILAEAESNGDSAHSPVQNGLREQTEPKGRAPNDVLLYQGCHT</sequence>
<feature type="domain" description="Transcription factor BREVIS RADIX N-terminal" evidence="2">
    <location>
        <begin position="7"/>
        <end position="32"/>
    </location>
</feature>
<dbReference type="Gramene" id="RZC52428">
    <property type="protein sequence ID" value="RZC52428"/>
    <property type="gene ID" value="C5167_020854"/>
</dbReference>
<feature type="region of interest" description="Disordered" evidence="1">
    <location>
        <begin position="59"/>
        <end position="96"/>
    </location>
</feature>
<accession>A0A4Y7IY53</accession>
<proteinExistence type="predicted"/>
<feature type="region of interest" description="Disordered" evidence="1">
    <location>
        <begin position="27"/>
        <end position="47"/>
    </location>
</feature>
<protein>
    <recommendedName>
        <fullName evidence="2">Transcription factor BREVIS RADIX N-terminal domain-containing protein</fullName>
    </recommendedName>
</protein>
<feature type="compositionally biased region" description="Polar residues" evidence="1">
    <location>
        <begin position="27"/>
        <end position="41"/>
    </location>
</feature>
<dbReference type="EMBL" id="CM010716">
    <property type="protein sequence ID" value="RZC52428.1"/>
    <property type="molecule type" value="Genomic_DNA"/>
</dbReference>
<keyword evidence="4" id="KW-1185">Reference proteome</keyword>
<gene>
    <name evidence="3" type="ORF">C5167_020854</name>
</gene>
<evidence type="ECO:0000259" key="2">
    <source>
        <dbReference type="Pfam" id="PF13713"/>
    </source>
</evidence>
<organism evidence="3 4">
    <name type="scientific">Papaver somniferum</name>
    <name type="common">Opium poppy</name>
    <dbReference type="NCBI Taxonomy" id="3469"/>
    <lineage>
        <taxon>Eukaryota</taxon>
        <taxon>Viridiplantae</taxon>
        <taxon>Streptophyta</taxon>
        <taxon>Embryophyta</taxon>
        <taxon>Tracheophyta</taxon>
        <taxon>Spermatophyta</taxon>
        <taxon>Magnoliopsida</taxon>
        <taxon>Ranunculales</taxon>
        <taxon>Papaveraceae</taxon>
        <taxon>Papaveroideae</taxon>
        <taxon>Papaver</taxon>
    </lineage>
</organism>
<evidence type="ECO:0000256" key="1">
    <source>
        <dbReference type="SAM" id="MobiDB-lite"/>
    </source>
</evidence>
<dbReference type="InterPro" id="IPR027988">
    <property type="entry name" value="BRX_N"/>
</dbReference>
<name>A0A4Y7IY53_PAPSO</name>
<evidence type="ECO:0000313" key="4">
    <source>
        <dbReference type="Proteomes" id="UP000316621"/>
    </source>
</evidence>
<dbReference type="AlphaFoldDB" id="A0A4Y7IY53"/>
<feature type="compositionally biased region" description="Polar residues" evidence="1">
    <location>
        <begin position="62"/>
        <end position="75"/>
    </location>
</feature>